<sequence>MKKFIIYFLVCYSIQVNAQNNTANQKKIYITTDIWQQNSTKVAHSICKAINRDHDKNNFICEISPTTKPAMDNWLKLVQCDRYQQNTQDLNSMQAIMPLYIEKLSIITKGNSKKNIRNILINPIKIAIDDDRAVDVIKFISKALDISSQISTKKIMPEEYAAYLCSDKVDAIATITSHANQDILNISKTCTFTISSINQPTLQSIVQKDNAYIATTISGGIYPGSPNDIGTLGIATVLMGSKELSEQVINNTKDSITKNLPLVSKKHYTYLEKKVRDIKCPISQQN</sequence>
<proteinExistence type="predicted"/>
<reference evidence="2 3" key="1">
    <citation type="submission" date="2024-01" db="EMBL/GenBank/DDBJ databases">
        <authorList>
            <person name="Kunselman E."/>
        </authorList>
    </citation>
    <scope>NUCLEOTIDE SEQUENCE [LARGE SCALE GENOMIC DNA]</scope>
    <source>
        <strain evidence="2">2 abalone samples</strain>
    </source>
</reference>
<organism evidence="2 3">
    <name type="scientific">Candidatus Xenohaliotis californiensis</name>
    <dbReference type="NCBI Taxonomy" id="84677"/>
    <lineage>
        <taxon>Bacteria</taxon>
        <taxon>Pseudomonadati</taxon>
        <taxon>Pseudomonadota</taxon>
        <taxon>Alphaproteobacteria</taxon>
        <taxon>Rickettsiales</taxon>
        <taxon>Anaplasmataceae</taxon>
        <taxon>Candidatus Xenohaliotis</taxon>
    </lineage>
</organism>
<feature type="signal peptide" evidence="1">
    <location>
        <begin position="1"/>
        <end position="18"/>
    </location>
</feature>
<keyword evidence="3" id="KW-1185">Reference proteome</keyword>
<name>A0ABP0ES25_9RICK</name>
<gene>
    <name evidence="2" type="ORF">CAXC1_150046</name>
</gene>
<protein>
    <recommendedName>
        <fullName evidence="4">ABC transporter substrate-binding protein</fullName>
    </recommendedName>
</protein>
<evidence type="ECO:0000256" key="1">
    <source>
        <dbReference type="SAM" id="SignalP"/>
    </source>
</evidence>
<comment type="caution">
    <text evidence="2">The sequence shown here is derived from an EMBL/GenBank/DDBJ whole genome shotgun (WGS) entry which is preliminary data.</text>
</comment>
<dbReference type="EMBL" id="CAWVOK010000006">
    <property type="protein sequence ID" value="CAK8162452.1"/>
    <property type="molecule type" value="Genomic_DNA"/>
</dbReference>
<dbReference type="PANTHER" id="PTHR42941:SF1">
    <property type="entry name" value="SLL1037 PROTEIN"/>
    <property type="match status" value="1"/>
</dbReference>
<dbReference type="Proteomes" id="UP001314181">
    <property type="component" value="Unassembled WGS sequence"/>
</dbReference>
<evidence type="ECO:0008006" key="4">
    <source>
        <dbReference type="Google" id="ProtNLM"/>
    </source>
</evidence>
<dbReference type="PANTHER" id="PTHR42941">
    <property type="entry name" value="SLL1037 PROTEIN"/>
    <property type="match status" value="1"/>
</dbReference>
<evidence type="ECO:0000313" key="3">
    <source>
        <dbReference type="Proteomes" id="UP001314181"/>
    </source>
</evidence>
<dbReference type="Gene3D" id="3.40.190.10">
    <property type="entry name" value="Periplasmic binding protein-like II"/>
    <property type="match status" value="1"/>
</dbReference>
<dbReference type="RefSeq" id="WP_338363495.1">
    <property type="nucleotide sequence ID" value="NZ_CAWVOK010000006.1"/>
</dbReference>
<dbReference type="Pfam" id="PF16868">
    <property type="entry name" value="NMT1_3"/>
    <property type="match status" value="1"/>
</dbReference>
<accession>A0ABP0ES25</accession>
<dbReference type="SUPFAM" id="SSF53850">
    <property type="entry name" value="Periplasmic binding protein-like II"/>
    <property type="match status" value="1"/>
</dbReference>
<keyword evidence="1" id="KW-0732">Signal</keyword>
<evidence type="ECO:0000313" key="2">
    <source>
        <dbReference type="EMBL" id="CAK8162452.1"/>
    </source>
</evidence>
<dbReference type="InterPro" id="IPR011852">
    <property type="entry name" value="TRAP_TAXI"/>
</dbReference>
<feature type="chain" id="PRO_5047008870" description="ABC transporter substrate-binding protein" evidence="1">
    <location>
        <begin position="19"/>
        <end position="286"/>
    </location>
</feature>